<evidence type="ECO:0000313" key="1">
    <source>
        <dbReference type="EMBL" id="TGN12450.1"/>
    </source>
</evidence>
<gene>
    <name evidence="1" type="ORF">EHR08_13840</name>
</gene>
<sequence>MMWFPFKKRKQELTISLEAKKRIEEESEKLGRPQVLLLKIERDKEGVGSVLVGFTDQSSSDFGSVRFENERVKNLLSSGELQFELGKFYFYPNVDLEWKKTPRENIHKLISNYEFTKDPIYLEEKDFFKLRPILSNCFQREGIKSVYFHRNLCQLEIQNLTETKEERISEEILTYFSSLFESPWKE</sequence>
<protein>
    <submittedName>
        <fullName evidence="1">Uncharacterized protein</fullName>
    </submittedName>
</protein>
<dbReference type="RefSeq" id="WP_135744363.1">
    <property type="nucleotide sequence ID" value="NZ_JAIZBJ010000002.1"/>
</dbReference>
<evidence type="ECO:0000313" key="2">
    <source>
        <dbReference type="Proteomes" id="UP000297649"/>
    </source>
</evidence>
<dbReference type="OrthoDB" id="345545at2"/>
<dbReference type="AlphaFoldDB" id="A0A6H3NS73"/>
<reference evidence="1" key="1">
    <citation type="journal article" date="2019" name="PLoS Negl. Trop. Dis.">
        <title>Revisiting the worldwide diversity of Leptospira species in the environment.</title>
        <authorList>
            <person name="Vincent A.T."/>
            <person name="Schiettekatte O."/>
            <person name="Bourhy P."/>
            <person name="Veyrier F.J."/>
            <person name="Picardeau M."/>
        </authorList>
    </citation>
    <scope>NUCLEOTIDE SEQUENCE [LARGE SCALE GENOMIC DNA]</scope>
    <source>
        <strain evidence="1">201601109</strain>
    </source>
</reference>
<proteinExistence type="predicted"/>
<dbReference type="Proteomes" id="UP000297649">
    <property type="component" value="Unassembled WGS sequence"/>
</dbReference>
<dbReference type="EMBL" id="RQHU01000019">
    <property type="protein sequence ID" value="TGN12450.1"/>
    <property type="molecule type" value="Genomic_DNA"/>
</dbReference>
<organism evidence="1 2">
    <name type="scientific">Leptospira bandrabouensis</name>
    <dbReference type="NCBI Taxonomy" id="2484903"/>
    <lineage>
        <taxon>Bacteria</taxon>
        <taxon>Pseudomonadati</taxon>
        <taxon>Spirochaetota</taxon>
        <taxon>Spirochaetia</taxon>
        <taxon>Leptospirales</taxon>
        <taxon>Leptospiraceae</taxon>
        <taxon>Leptospira</taxon>
    </lineage>
</organism>
<comment type="caution">
    <text evidence="1">The sequence shown here is derived from an EMBL/GenBank/DDBJ whole genome shotgun (WGS) entry which is preliminary data.</text>
</comment>
<keyword evidence="2" id="KW-1185">Reference proteome</keyword>
<accession>A0A6H3NS73</accession>
<name>A0A6H3NS73_9LEPT</name>